<evidence type="ECO:0000259" key="8">
    <source>
        <dbReference type="Pfam" id="PF02687"/>
    </source>
</evidence>
<dbReference type="Proteomes" id="UP000654279">
    <property type="component" value="Unassembled WGS sequence"/>
</dbReference>
<comment type="similarity">
    <text evidence="6">Belongs to the ABC-4 integral membrane protein family.</text>
</comment>
<comment type="caution">
    <text evidence="10">The sequence shown here is derived from an EMBL/GenBank/DDBJ whole genome shotgun (WGS) entry which is preliminary data.</text>
</comment>
<keyword evidence="11" id="KW-1185">Reference proteome</keyword>
<dbReference type="EMBL" id="JACRSO010000003">
    <property type="protein sequence ID" value="MBC8529362.1"/>
    <property type="molecule type" value="Genomic_DNA"/>
</dbReference>
<comment type="subcellular location">
    <subcellularLocation>
        <location evidence="1">Cell membrane</location>
        <topology evidence="1">Multi-pass membrane protein</topology>
    </subcellularLocation>
</comment>
<dbReference type="GO" id="GO:0022857">
    <property type="term" value="F:transmembrane transporter activity"/>
    <property type="evidence" value="ECO:0007669"/>
    <property type="project" value="TreeGrafter"/>
</dbReference>
<organism evidence="10 11">
    <name type="scientific">Luoshenia tenuis</name>
    <dbReference type="NCBI Taxonomy" id="2763654"/>
    <lineage>
        <taxon>Bacteria</taxon>
        <taxon>Bacillati</taxon>
        <taxon>Bacillota</taxon>
        <taxon>Clostridia</taxon>
        <taxon>Christensenellales</taxon>
        <taxon>Christensenellaceae</taxon>
        <taxon>Luoshenia</taxon>
    </lineage>
</organism>
<keyword evidence="2" id="KW-1003">Cell membrane</keyword>
<keyword evidence="4 7" id="KW-1133">Transmembrane helix</keyword>
<evidence type="ECO:0000256" key="3">
    <source>
        <dbReference type="ARBA" id="ARBA00022692"/>
    </source>
</evidence>
<evidence type="ECO:0000256" key="5">
    <source>
        <dbReference type="ARBA" id="ARBA00023136"/>
    </source>
</evidence>
<dbReference type="PANTHER" id="PTHR30572">
    <property type="entry name" value="MEMBRANE COMPONENT OF TRANSPORTER-RELATED"/>
    <property type="match status" value="1"/>
</dbReference>
<evidence type="ECO:0000256" key="2">
    <source>
        <dbReference type="ARBA" id="ARBA00022475"/>
    </source>
</evidence>
<feature type="transmembrane region" description="Helical" evidence="7">
    <location>
        <begin position="264"/>
        <end position="289"/>
    </location>
</feature>
<name>A0A926D0Y7_9FIRM</name>
<evidence type="ECO:0000259" key="9">
    <source>
        <dbReference type="Pfam" id="PF12704"/>
    </source>
</evidence>
<evidence type="ECO:0000256" key="1">
    <source>
        <dbReference type="ARBA" id="ARBA00004651"/>
    </source>
</evidence>
<proteinExistence type="inferred from homology"/>
<feature type="domain" description="ABC3 transporter permease C-terminal" evidence="8">
    <location>
        <begin position="269"/>
        <end position="381"/>
    </location>
</feature>
<reference evidence="10" key="1">
    <citation type="submission" date="2020-08" db="EMBL/GenBank/DDBJ databases">
        <title>Genome public.</title>
        <authorList>
            <person name="Liu C."/>
            <person name="Sun Q."/>
        </authorList>
    </citation>
    <scope>NUCLEOTIDE SEQUENCE</scope>
    <source>
        <strain evidence="10">NSJ-44</strain>
    </source>
</reference>
<evidence type="ECO:0000313" key="11">
    <source>
        <dbReference type="Proteomes" id="UP000654279"/>
    </source>
</evidence>
<dbReference type="PANTHER" id="PTHR30572:SF4">
    <property type="entry name" value="ABC TRANSPORTER PERMEASE YTRF"/>
    <property type="match status" value="1"/>
</dbReference>
<dbReference type="Pfam" id="PF12704">
    <property type="entry name" value="MacB_PCD"/>
    <property type="match status" value="1"/>
</dbReference>
<evidence type="ECO:0000256" key="6">
    <source>
        <dbReference type="ARBA" id="ARBA00038076"/>
    </source>
</evidence>
<feature type="transmembrane region" description="Helical" evidence="7">
    <location>
        <begin position="349"/>
        <end position="371"/>
    </location>
</feature>
<protein>
    <submittedName>
        <fullName evidence="10">ABC transporter permease</fullName>
    </submittedName>
</protein>
<keyword evidence="5 7" id="KW-0472">Membrane</keyword>
<keyword evidence="3 7" id="KW-0812">Transmembrane</keyword>
<dbReference type="Pfam" id="PF02687">
    <property type="entry name" value="FtsX"/>
    <property type="match status" value="1"/>
</dbReference>
<evidence type="ECO:0000256" key="4">
    <source>
        <dbReference type="ARBA" id="ARBA00022989"/>
    </source>
</evidence>
<gene>
    <name evidence="10" type="ORF">H8699_07975</name>
</gene>
<dbReference type="AlphaFoldDB" id="A0A926D0Y7"/>
<dbReference type="InterPro" id="IPR003838">
    <property type="entry name" value="ABC3_permease_C"/>
</dbReference>
<dbReference type="InterPro" id="IPR025857">
    <property type="entry name" value="MacB_PCD"/>
</dbReference>
<accession>A0A926D0Y7</accession>
<evidence type="ECO:0000256" key="7">
    <source>
        <dbReference type="SAM" id="Phobius"/>
    </source>
</evidence>
<feature type="transmembrane region" description="Helical" evidence="7">
    <location>
        <begin position="310"/>
        <end position="337"/>
    </location>
</feature>
<feature type="domain" description="MacB-like periplasmic core" evidence="9">
    <location>
        <begin position="19"/>
        <end position="230"/>
    </location>
</feature>
<dbReference type="GO" id="GO:0005886">
    <property type="term" value="C:plasma membrane"/>
    <property type="evidence" value="ECO:0007669"/>
    <property type="project" value="UniProtKB-SubCell"/>
</dbReference>
<feature type="transmembrane region" description="Helical" evidence="7">
    <location>
        <begin position="20"/>
        <end position="40"/>
    </location>
</feature>
<dbReference type="InterPro" id="IPR050250">
    <property type="entry name" value="Macrolide_Exporter_MacB"/>
</dbReference>
<sequence>MLQSFRMAFSSIAGRKMRSFLTMLGIIIGTIAVVVLVSLVSGATSSVTSSIESLGSNLLTVNITSSRYLPLSLQDVENIAAENEIISATAAKISQSGTVKAGSTTYSASIIGTVPAYQDLSALTLARGRFLKTPDLDNNSAVAILGYEAADELFGRQDVVGETVSIGGRSFLVVGVLEESGQTVMGSNDSAVIIPYTLAQRLYHVSGVSSFYAAAADAENVDAAEAALDQVLLAHFRQDEDAYTVFNQTSILETMSSVTDTLSLLLGGIAGISLLVGGIGIMNIMLVSVIERTREIGIRKAVGASRGSILMQFLIEALVLSLLGGLIGLGISYLIVWGLSAVLQASYTVPAYIVMISLGFSIFVGVIFGLYPANKASKLHPIEALRAE</sequence>
<evidence type="ECO:0000313" key="10">
    <source>
        <dbReference type="EMBL" id="MBC8529362.1"/>
    </source>
</evidence>